<protein>
    <submittedName>
        <fullName evidence="2">Antirepressor protein</fullName>
    </submittedName>
</protein>
<sequence>MNQLQVFNFTGKDVRVIMKDGQPWWLAKDICSVLDHSDVSMAVKRLDEDEKLTQTLFVSGQNRNVWFVNEPGLYSLILTSRKPEAKQFKRWVTHEVLPAIRKTGMYATDELLDNPDFLIQAATKLKEEREARKLLESQIEQDRPKVIFAEALETSKSSILIGELAKLLKQNGINVGQNRLFNWLRAEGYLGRKGDYRNLPTQKSMELGLFEIKTRTIANPDGSTRITKTTKVTGKGQVYFVNKFKEGETA</sequence>
<dbReference type="InterPro" id="IPR003497">
    <property type="entry name" value="BRO_N_domain"/>
</dbReference>
<dbReference type="GeneID" id="16385302"/>
<dbReference type="Pfam" id="PF03374">
    <property type="entry name" value="ANT"/>
    <property type="match status" value="1"/>
</dbReference>
<dbReference type="InterPro" id="IPR005039">
    <property type="entry name" value="Ant_C"/>
</dbReference>
<dbReference type="EMBL" id="KF010834">
    <property type="protein sequence ID" value="AGN89356.1"/>
    <property type="molecule type" value="Genomic_DNA"/>
</dbReference>
<reference evidence="2 3" key="1">
    <citation type="journal article" date="2013" name="Genome Announc.">
        <title>Complete Genome Sequence of the Broad-Host-Range Paenibacillus larvae Phage phiIBB_Pl23.</title>
        <authorList>
            <person name="Oliveira A."/>
            <person name="Melo L.D."/>
            <person name="Kropinski A.M."/>
            <person name="Azeredo J."/>
        </authorList>
    </citation>
    <scope>NUCLEOTIDE SEQUENCE [LARGE SCALE GENOMIC DNA]</scope>
</reference>
<accession>R9VWW9</accession>
<dbReference type="OrthoDB" id="5682at10239"/>
<dbReference type="SMART" id="SM01040">
    <property type="entry name" value="Bro-N"/>
    <property type="match status" value="1"/>
</dbReference>
<keyword evidence="3" id="KW-1185">Reference proteome</keyword>
<name>R9VWW9_9CAUD</name>
<gene>
    <name evidence="2" type="ORF">IBBPl23_39</name>
</gene>
<dbReference type="GO" id="GO:0003677">
    <property type="term" value="F:DNA binding"/>
    <property type="evidence" value="ECO:0007669"/>
    <property type="project" value="InterPro"/>
</dbReference>
<dbReference type="RefSeq" id="YP_008320378.1">
    <property type="nucleotide sequence ID" value="NC_021865.1"/>
</dbReference>
<evidence type="ECO:0000313" key="2">
    <source>
        <dbReference type="EMBL" id="AGN89356.1"/>
    </source>
</evidence>
<dbReference type="Proteomes" id="UP000014424">
    <property type="component" value="Segment"/>
</dbReference>
<dbReference type="PROSITE" id="PS51750">
    <property type="entry name" value="BRO_N"/>
    <property type="match status" value="1"/>
</dbReference>
<dbReference type="Pfam" id="PF02498">
    <property type="entry name" value="Bro-N"/>
    <property type="match status" value="1"/>
</dbReference>
<dbReference type="PANTHER" id="PTHR36180">
    <property type="entry name" value="DNA-BINDING PROTEIN-RELATED-RELATED"/>
    <property type="match status" value="1"/>
</dbReference>
<evidence type="ECO:0000313" key="3">
    <source>
        <dbReference type="Proteomes" id="UP000014424"/>
    </source>
</evidence>
<dbReference type="PANTHER" id="PTHR36180:SF2">
    <property type="entry name" value="BRO FAMILY PROTEIN"/>
    <property type="match status" value="1"/>
</dbReference>
<organism evidence="2 3">
    <name type="scientific">Paenibacillus phage phiIBB_P123</name>
    <dbReference type="NCBI Taxonomy" id="1337877"/>
    <lineage>
        <taxon>Viruses</taxon>
        <taxon>Duplodnaviria</taxon>
        <taxon>Heunggongvirae</taxon>
        <taxon>Uroviricota</taxon>
        <taxon>Caudoviricetes</taxon>
        <taxon>Fernvirus</taxon>
        <taxon>Fernvirus P123</taxon>
    </lineage>
</organism>
<dbReference type="KEGG" id="vg:16385302"/>
<proteinExistence type="predicted"/>
<feature type="domain" description="Bro-N" evidence="1">
    <location>
        <begin position="1"/>
        <end position="104"/>
    </location>
</feature>
<evidence type="ECO:0000259" key="1">
    <source>
        <dbReference type="PROSITE" id="PS51750"/>
    </source>
</evidence>